<protein>
    <recommendedName>
        <fullName evidence="5">RING-type domain-containing protein</fullName>
    </recommendedName>
</protein>
<evidence type="ECO:0000256" key="3">
    <source>
        <dbReference type="ARBA" id="ARBA00022833"/>
    </source>
</evidence>
<proteinExistence type="predicted"/>
<evidence type="ECO:0000256" key="4">
    <source>
        <dbReference type="PROSITE-ProRule" id="PRU00175"/>
    </source>
</evidence>
<dbReference type="Proteomes" id="UP000410492">
    <property type="component" value="Unassembled WGS sequence"/>
</dbReference>
<dbReference type="AlphaFoldDB" id="A0A653DPW3"/>
<feature type="domain" description="RING-type" evidence="5">
    <location>
        <begin position="558"/>
        <end position="593"/>
    </location>
</feature>
<dbReference type="GO" id="GO:0008270">
    <property type="term" value="F:zinc ion binding"/>
    <property type="evidence" value="ECO:0007669"/>
    <property type="project" value="UniProtKB-KW"/>
</dbReference>
<dbReference type="GO" id="GO:0043161">
    <property type="term" value="P:proteasome-mediated ubiquitin-dependent protein catabolic process"/>
    <property type="evidence" value="ECO:0007669"/>
    <property type="project" value="TreeGrafter"/>
</dbReference>
<evidence type="ECO:0000259" key="5">
    <source>
        <dbReference type="PROSITE" id="PS50089"/>
    </source>
</evidence>
<organism evidence="6 7">
    <name type="scientific">Callosobruchus maculatus</name>
    <name type="common">Southern cowpea weevil</name>
    <name type="synonym">Pulse bruchid</name>
    <dbReference type="NCBI Taxonomy" id="64391"/>
    <lineage>
        <taxon>Eukaryota</taxon>
        <taxon>Metazoa</taxon>
        <taxon>Ecdysozoa</taxon>
        <taxon>Arthropoda</taxon>
        <taxon>Hexapoda</taxon>
        <taxon>Insecta</taxon>
        <taxon>Pterygota</taxon>
        <taxon>Neoptera</taxon>
        <taxon>Endopterygota</taxon>
        <taxon>Coleoptera</taxon>
        <taxon>Polyphaga</taxon>
        <taxon>Cucujiformia</taxon>
        <taxon>Chrysomeloidea</taxon>
        <taxon>Chrysomelidae</taxon>
        <taxon>Bruchinae</taxon>
        <taxon>Bruchini</taxon>
        <taxon>Callosobruchus</taxon>
    </lineage>
</organism>
<dbReference type="Gene3D" id="3.30.40.10">
    <property type="entry name" value="Zinc/RING finger domain, C3HC4 (zinc finger)"/>
    <property type="match status" value="2"/>
</dbReference>
<dbReference type="PANTHER" id="PTHR45877:SF2">
    <property type="entry name" value="E3 UBIQUITIN-PROTEIN LIGASE SINA-RELATED"/>
    <property type="match status" value="1"/>
</dbReference>
<evidence type="ECO:0000313" key="7">
    <source>
        <dbReference type="Proteomes" id="UP000410492"/>
    </source>
</evidence>
<dbReference type="InterPro" id="IPR004162">
    <property type="entry name" value="SINA-like_animal"/>
</dbReference>
<accession>A0A653DPW3</accession>
<dbReference type="InterPro" id="IPR013083">
    <property type="entry name" value="Znf_RING/FYVE/PHD"/>
</dbReference>
<keyword evidence="7" id="KW-1185">Reference proteome</keyword>
<keyword evidence="1" id="KW-0479">Metal-binding</keyword>
<dbReference type="InterPro" id="IPR001841">
    <property type="entry name" value="Znf_RING"/>
</dbReference>
<name>A0A653DPW3_CALMS</name>
<dbReference type="GO" id="GO:0031624">
    <property type="term" value="F:ubiquitin conjugating enzyme binding"/>
    <property type="evidence" value="ECO:0007669"/>
    <property type="project" value="TreeGrafter"/>
</dbReference>
<dbReference type="GO" id="GO:0005737">
    <property type="term" value="C:cytoplasm"/>
    <property type="evidence" value="ECO:0007669"/>
    <property type="project" value="TreeGrafter"/>
</dbReference>
<keyword evidence="2 4" id="KW-0863">Zinc-finger</keyword>
<reference evidence="6 7" key="1">
    <citation type="submission" date="2019-01" db="EMBL/GenBank/DDBJ databases">
        <authorList>
            <person name="Sayadi A."/>
        </authorList>
    </citation>
    <scope>NUCLEOTIDE SEQUENCE [LARGE SCALE GENOMIC DNA]</scope>
</reference>
<dbReference type="SUPFAM" id="SSF49599">
    <property type="entry name" value="TRAF domain-like"/>
    <property type="match status" value="1"/>
</dbReference>
<dbReference type="SUPFAM" id="SSF57850">
    <property type="entry name" value="RING/U-box"/>
    <property type="match status" value="1"/>
</dbReference>
<dbReference type="Pfam" id="PF21362">
    <property type="entry name" value="Sina_RING"/>
    <property type="match status" value="2"/>
</dbReference>
<evidence type="ECO:0000256" key="2">
    <source>
        <dbReference type="ARBA" id="ARBA00022771"/>
    </source>
</evidence>
<dbReference type="OrthoDB" id="6677380at2759"/>
<gene>
    <name evidence="6" type="ORF">CALMAC_LOCUS18803</name>
</gene>
<evidence type="ECO:0000313" key="6">
    <source>
        <dbReference type="EMBL" id="VEN61378.1"/>
    </source>
</evidence>
<dbReference type="InterPro" id="IPR049548">
    <property type="entry name" value="Sina-like_RING"/>
</dbReference>
<evidence type="ECO:0000256" key="1">
    <source>
        <dbReference type="ARBA" id="ARBA00022723"/>
    </source>
</evidence>
<dbReference type="PROSITE" id="PS50089">
    <property type="entry name" value="ZF_RING_2"/>
    <property type="match status" value="1"/>
</dbReference>
<dbReference type="EMBL" id="CAACVG010013155">
    <property type="protein sequence ID" value="VEN61378.1"/>
    <property type="molecule type" value="Genomic_DNA"/>
</dbReference>
<dbReference type="GO" id="GO:0061630">
    <property type="term" value="F:ubiquitin protein ligase activity"/>
    <property type="evidence" value="ECO:0007669"/>
    <property type="project" value="TreeGrafter"/>
</dbReference>
<dbReference type="PANTHER" id="PTHR45877">
    <property type="entry name" value="E3 UBIQUITIN-PROTEIN LIGASE SIAH2"/>
    <property type="match status" value="1"/>
</dbReference>
<sequence length="657" mass="75677">MEKPIEKAVENFVLTEDMLTSLKCTLCESFLSVPPILITSEDGTKMKCGRCNFKSHEVVRAVCYENLAKQMKFPCSNKPCEEILNWEDVKLHEKNCDHRTILCMKTNCNERIRAQDYISHFKMQHEKSLYTDSMVLKNIHSAYGMGVLQNEYKAYVILFDCDNIKFGLTVCSLEPTNKVFNLSITSPGSKLSITINEQPIIRFNERYHCYKCMQGVCKCDFHAYRHHRRSIFSKMTTKVDKDVVKKTFGSQGVYYTIDIMDKKVDTEEFDDLVDKNMILDEVSEDENEEICSEQENLLRDILICPQCSNNLEAPIYQCVTGHVICSKCRDGVETCSTCEAKIENTRNYLLEEVAISLEAVDTQKPEDRPQPEIKDKEIVCPQPKCFEKITLKDISDHYKEHHIDNFHFNTFSIKNVYAYYNIDVLVKYGKTFILLFDFDDINFGISICSLDNEEGLEYEITLSSSNNHHSIKATRQKLVVFDDLTHCFKCALGTCKNDEHHASHKSKRRDIFRSMVTKINRDATRRMFNTGNMNYTVRLIDVSAMVQRDKIIRQMFECSICKDYMIPPILQCLSGHSLCNTCASKLEKCPSCEASLSGTRNFAVEQATEKAQLACQNLFENCIYRTSLKRIAAHEAECPRKPKRLCSAETKNEAAKK</sequence>
<keyword evidence="3" id="KW-0862">Zinc</keyword>